<evidence type="ECO:0000313" key="1">
    <source>
        <dbReference type="EMBL" id="GJS68816.1"/>
    </source>
</evidence>
<dbReference type="Proteomes" id="UP001151760">
    <property type="component" value="Unassembled WGS sequence"/>
</dbReference>
<accession>A0ABQ4XUH8</accession>
<sequence length="269" mass="30761">MDQDFAHMVAASKVPMLKPGEFELWRMMIEQYIQMIDYALWEVIENGATLPKTSMVEGVMTVMPITSAEDKAVTTRFYKELDAEFFRAGAKLIGLQLLQLELRLGKTPSRNHDDSMDHVDRFDYPVPGSESDGDTPVHEIFEESVAKTSEDAIMDTEENIINDDVVNNADQPQDDAVPKIDNAPKNDWFKQPSRSPTPDLEWNKCQVVDDQPEQTWFNDLVSAKKDPLTFHELMATPIDFSKFAKNRLKLDQQKTSTSSHHKVDFKYTL</sequence>
<keyword evidence="2" id="KW-1185">Reference proteome</keyword>
<dbReference type="EMBL" id="BQNB010009818">
    <property type="protein sequence ID" value="GJS68816.1"/>
    <property type="molecule type" value="Genomic_DNA"/>
</dbReference>
<evidence type="ECO:0000313" key="2">
    <source>
        <dbReference type="Proteomes" id="UP001151760"/>
    </source>
</evidence>
<reference evidence="1" key="2">
    <citation type="submission" date="2022-01" db="EMBL/GenBank/DDBJ databases">
        <authorList>
            <person name="Yamashiro T."/>
            <person name="Shiraishi A."/>
            <person name="Satake H."/>
            <person name="Nakayama K."/>
        </authorList>
    </citation>
    <scope>NUCLEOTIDE SEQUENCE</scope>
</reference>
<reference evidence="1" key="1">
    <citation type="journal article" date="2022" name="Int. J. Mol. Sci.">
        <title>Draft Genome of Tanacetum Coccineum: Genomic Comparison of Closely Related Tanacetum-Family Plants.</title>
        <authorList>
            <person name="Yamashiro T."/>
            <person name="Shiraishi A."/>
            <person name="Nakayama K."/>
            <person name="Satake H."/>
        </authorList>
    </citation>
    <scope>NUCLEOTIDE SEQUENCE</scope>
</reference>
<comment type="caution">
    <text evidence="1">The sequence shown here is derived from an EMBL/GenBank/DDBJ whole genome shotgun (WGS) entry which is preliminary data.</text>
</comment>
<name>A0ABQ4XUH8_9ASTR</name>
<proteinExistence type="predicted"/>
<organism evidence="1 2">
    <name type="scientific">Tanacetum coccineum</name>
    <dbReference type="NCBI Taxonomy" id="301880"/>
    <lineage>
        <taxon>Eukaryota</taxon>
        <taxon>Viridiplantae</taxon>
        <taxon>Streptophyta</taxon>
        <taxon>Embryophyta</taxon>
        <taxon>Tracheophyta</taxon>
        <taxon>Spermatophyta</taxon>
        <taxon>Magnoliopsida</taxon>
        <taxon>eudicotyledons</taxon>
        <taxon>Gunneridae</taxon>
        <taxon>Pentapetalae</taxon>
        <taxon>asterids</taxon>
        <taxon>campanulids</taxon>
        <taxon>Asterales</taxon>
        <taxon>Asteraceae</taxon>
        <taxon>Asteroideae</taxon>
        <taxon>Anthemideae</taxon>
        <taxon>Anthemidinae</taxon>
        <taxon>Tanacetum</taxon>
    </lineage>
</organism>
<protein>
    <submittedName>
        <fullName evidence="1">Uncharacterized protein</fullName>
    </submittedName>
</protein>
<gene>
    <name evidence="1" type="ORF">Tco_0683381</name>
</gene>